<protein>
    <recommendedName>
        <fullName evidence="2">Right handed beta helix domain-containing protein</fullName>
    </recommendedName>
</protein>
<evidence type="ECO:0000313" key="4">
    <source>
        <dbReference type="Proteomes" id="UP000011083"/>
    </source>
</evidence>
<evidence type="ECO:0000313" key="3">
    <source>
        <dbReference type="EMBL" id="ELR22810.1"/>
    </source>
</evidence>
<keyword evidence="4" id="KW-1185">Reference proteome</keyword>
<dbReference type="Pfam" id="PF13229">
    <property type="entry name" value="Beta_helix"/>
    <property type="match status" value="1"/>
</dbReference>
<evidence type="ECO:0000256" key="1">
    <source>
        <dbReference type="SAM" id="SignalP"/>
    </source>
</evidence>
<keyword evidence="1" id="KW-0732">Signal</keyword>
<dbReference type="VEuPathDB" id="AmoebaDB:ACA1_150000"/>
<feature type="chain" id="PRO_5003990319" description="Right handed beta helix domain-containing protein" evidence="1">
    <location>
        <begin position="22"/>
        <end position="571"/>
    </location>
</feature>
<dbReference type="OrthoDB" id="34069at2759"/>
<dbReference type="InterPro" id="IPR006626">
    <property type="entry name" value="PbH1"/>
</dbReference>
<dbReference type="InterPro" id="IPR039448">
    <property type="entry name" value="Beta_helix"/>
</dbReference>
<name>L8HC86_ACACF</name>
<dbReference type="EMBL" id="KB007870">
    <property type="protein sequence ID" value="ELR22810.1"/>
    <property type="molecule type" value="Genomic_DNA"/>
</dbReference>
<dbReference type="InterPro" id="IPR012334">
    <property type="entry name" value="Pectin_lyas_fold"/>
</dbReference>
<dbReference type="AlphaFoldDB" id="L8HC86"/>
<dbReference type="InterPro" id="IPR011050">
    <property type="entry name" value="Pectin_lyase_fold/virulence"/>
</dbReference>
<feature type="signal peptide" evidence="1">
    <location>
        <begin position="1"/>
        <end position="21"/>
    </location>
</feature>
<feature type="domain" description="Right handed beta helix" evidence="2">
    <location>
        <begin position="78"/>
        <end position="213"/>
    </location>
</feature>
<reference evidence="3 4" key="1">
    <citation type="journal article" date="2013" name="Genome Biol.">
        <title>Genome of Acanthamoeba castellanii highlights extensive lateral gene transfer and early evolution of tyrosine kinase signaling.</title>
        <authorList>
            <person name="Clarke M."/>
            <person name="Lohan A.J."/>
            <person name="Liu B."/>
            <person name="Lagkouvardos I."/>
            <person name="Roy S."/>
            <person name="Zafar N."/>
            <person name="Bertelli C."/>
            <person name="Schilde C."/>
            <person name="Kianianmomeni A."/>
            <person name="Burglin T.R."/>
            <person name="Frech C."/>
            <person name="Turcotte B."/>
            <person name="Kopec K.O."/>
            <person name="Synnott J.M."/>
            <person name="Choo C."/>
            <person name="Paponov I."/>
            <person name="Finkler A."/>
            <person name="Soon Heng Tan C."/>
            <person name="Hutchins A.P."/>
            <person name="Weinmeier T."/>
            <person name="Rattei T."/>
            <person name="Chu J.S."/>
            <person name="Gimenez G."/>
            <person name="Irimia M."/>
            <person name="Rigden D.J."/>
            <person name="Fitzpatrick D.A."/>
            <person name="Lorenzo-Morales J."/>
            <person name="Bateman A."/>
            <person name="Chiu C.H."/>
            <person name="Tang P."/>
            <person name="Hegemann P."/>
            <person name="Fromm H."/>
            <person name="Raoult D."/>
            <person name="Greub G."/>
            <person name="Miranda-Saavedra D."/>
            <person name="Chen N."/>
            <person name="Nash P."/>
            <person name="Ginger M.L."/>
            <person name="Horn M."/>
            <person name="Schaap P."/>
            <person name="Caler L."/>
            <person name="Loftus B."/>
        </authorList>
    </citation>
    <scope>NUCLEOTIDE SEQUENCE [LARGE SCALE GENOMIC DNA]</scope>
    <source>
        <strain evidence="3 4">Neff</strain>
    </source>
</reference>
<dbReference type="Proteomes" id="UP000011083">
    <property type="component" value="Unassembled WGS sequence"/>
</dbReference>
<organism evidence="3 4">
    <name type="scientific">Acanthamoeba castellanii (strain ATCC 30010 / Neff)</name>
    <dbReference type="NCBI Taxonomy" id="1257118"/>
    <lineage>
        <taxon>Eukaryota</taxon>
        <taxon>Amoebozoa</taxon>
        <taxon>Discosea</taxon>
        <taxon>Longamoebia</taxon>
        <taxon>Centramoebida</taxon>
        <taxon>Acanthamoebidae</taxon>
        <taxon>Acanthamoeba</taxon>
    </lineage>
</organism>
<proteinExistence type="predicted"/>
<dbReference type="Gene3D" id="2.160.20.10">
    <property type="entry name" value="Single-stranded right-handed beta-helix, Pectin lyase-like"/>
    <property type="match status" value="2"/>
</dbReference>
<accession>L8HC86</accession>
<dbReference type="RefSeq" id="XP_004351587.1">
    <property type="nucleotide sequence ID" value="XM_004351535.1"/>
</dbReference>
<dbReference type="GeneID" id="14923771"/>
<dbReference type="KEGG" id="acan:ACA1_150000"/>
<evidence type="ECO:0000259" key="2">
    <source>
        <dbReference type="Pfam" id="PF13229"/>
    </source>
</evidence>
<sequence length="571" mass="61450">MLRSSLFALALACIISFHVQAATWVVDEGGKGNFTSLSGVTSAKVKPGDILRMRGTFTKAQVLQSINGTKAQPITITSYPGTTAVIDGATVPLSGGQGLLKLSASNHIVVENLLVRNSNKSGIVFDYSNNVLVRNTVVHNTWVRAIGGCGADVVIHNNTVYNAVMQNYNASSTTGWGQAMSVDNCFMPDDSTSRNWTFQHNTVYNSWGEGIDCIQVIGCTVRQNVVYNTFSVNIYIDNARDVLVDSNWVYSSNSFYYRRGKPATGVLVGAEEWPVVPRPTSNVTIQNNLLINTDGIAQYQEGTTYLSNAMNQNTVSGVRIFYNTIWNPSTKPTVSSGNVLKNNIFWVKRSAWQISNNVWVGVPRAIGGCGADVVIHNNTVYNAVMQNYNASSTTGWGQAMSYAHSPLMFNIFSRSKYHLESQHQAPFYWPAQPTVSSGNVLKNNIFWVKRSAWQISNNVWVGVPSVPTACADTTGLSSKAVANSSAIRFVGGGAGTAPANYVLKSTSPARAAGAVIPGISIDYYGLLRSTSAPSVGFAEYRASTPAAQTSDASQAARPAAALAVLAKRLGW</sequence>
<gene>
    <name evidence="3" type="ORF">ACA1_150000</name>
</gene>
<dbReference type="SMART" id="SM00710">
    <property type="entry name" value="PbH1"/>
    <property type="match status" value="7"/>
</dbReference>
<dbReference type="SUPFAM" id="SSF51126">
    <property type="entry name" value="Pectin lyase-like"/>
    <property type="match status" value="1"/>
</dbReference>